<evidence type="ECO:0000313" key="5">
    <source>
        <dbReference type="Proteomes" id="UP000639403"/>
    </source>
</evidence>
<dbReference type="GO" id="GO:0005739">
    <property type="term" value="C:mitochondrion"/>
    <property type="evidence" value="ECO:0007669"/>
    <property type="project" value="UniProtKB-SubCell"/>
</dbReference>
<dbReference type="InterPro" id="IPR018828">
    <property type="entry name" value="RRG7"/>
</dbReference>
<dbReference type="PANTHER" id="PTHR28133">
    <property type="entry name" value="REQUIRED FOR RESPIRATORY GROWTH PROTEIN 7, MITOCHONDRIAL"/>
    <property type="match status" value="1"/>
</dbReference>
<dbReference type="Proteomes" id="UP000639403">
    <property type="component" value="Unassembled WGS sequence"/>
</dbReference>
<dbReference type="AlphaFoldDB" id="A0A8H7P110"/>
<dbReference type="PANTHER" id="PTHR28133:SF1">
    <property type="entry name" value="REQUIRED FOR RESPIRATORY GROWTH PROTEIN 7, MITOCHONDRIAL"/>
    <property type="match status" value="1"/>
</dbReference>
<reference evidence="4" key="1">
    <citation type="submission" date="2020-11" db="EMBL/GenBank/DDBJ databases">
        <authorList>
            <person name="Koelle M."/>
            <person name="Horta M.A.C."/>
            <person name="Nowrousian M."/>
            <person name="Ohm R.A."/>
            <person name="Benz P."/>
            <person name="Pilgard A."/>
        </authorList>
    </citation>
    <scope>NUCLEOTIDE SEQUENCE</scope>
    <source>
        <strain evidence="4">FPRL280</strain>
    </source>
</reference>
<gene>
    <name evidence="4" type="ORF">IEO21_05972</name>
</gene>
<evidence type="ECO:0000256" key="1">
    <source>
        <dbReference type="ARBA" id="ARBA00004173"/>
    </source>
</evidence>
<accession>A0A8H7P110</accession>
<name>A0A8H7P110_9APHY</name>
<evidence type="ECO:0000256" key="2">
    <source>
        <dbReference type="ARBA" id="ARBA00023128"/>
    </source>
</evidence>
<dbReference type="Pfam" id="PF10356">
    <property type="entry name" value="RRG7"/>
    <property type="match status" value="1"/>
</dbReference>
<proteinExistence type="predicted"/>
<feature type="region of interest" description="Disordered" evidence="3">
    <location>
        <begin position="218"/>
        <end position="237"/>
    </location>
</feature>
<comment type="subcellular location">
    <subcellularLocation>
        <location evidence="1">Mitochondrion</location>
    </subcellularLocation>
</comment>
<protein>
    <recommendedName>
        <fullName evidence="6">Restriction endonuclease type IV Mrr domain-containing protein</fullName>
    </recommendedName>
</protein>
<organism evidence="4 5">
    <name type="scientific">Rhodonia placenta</name>
    <dbReference type="NCBI Taxonomy" id="104341"/>
    <lineage>
        <taxon>Eukaryota</taxon>
        <taxon>Fungi</taxon>
        <taxon>Dikarya</taxon>
        <taxon>Basidiomycota</taxon>
        <taxon>Agaricomycotina</taxon>
        <taxon>Agaricomycetes</taxon>
        <taxon>Polyporales</taxon>
        <taxon>Adustoporiaceae</taxon>
        <taxon>Rhodonia</taxon>
    </lineage>
</organism>
<comment type="caution">
    <text evidence="4">The sequence shown here is derived from an EMBL/GenBank/DDBJ whole genome shotgun (WGS) entry which is preliminary data.</text>
</comment>
<reference evidence="4" key="2">
    <citation type="journal article" name="Front. Microbiol.">
        <title>Degradative Capacity of Two Strains of Rhodonia placenta: From Phenotype to Genotype.</title>
        <authorList>
            <person name="Kolle M."/>
            <person name="Horta M.A.C."/>
            <person name="Nowrousian M."/>
            <person name="Ohm R.A."/>
            <person name="Benz J.P."/>
            <person name="Pilgard A."/>
        </authorList>
    </citation>
    <scope>NUCLEOTIDE SEQUENCE</scope>
    <source>
        <strain evidence="4">FPRL280</strain>
    </source>
</reference>
<evidence type="ECO:0000313" key="4">
    <source>
        <dbReference type="EMBL" id="KAF9812825.1"/>
    </source>
</evidence>
<dbReference type="EMBL" id="JADOXO010000121">
    <property type="protein sequence ID" value="KAF9812825.1"/>
    <property type="molecule type" value="Genomic_DNA"/>
</dbReference>
<evidence type="ECO:0000256" key="3">
    <source>
        <dbReference type="SAM" id="MobiDB-lite"/>
    </source>
</evidence>
<sequence>MIVHKLCQRTYCRSLQIVTKRNIVISTTHKGVAFEKRSLALLEEHLSMSLRRVGGKDDGGIDLLGWWWLPILQNNPASAGHTQIYDTLNGQVPSASDGGDAPRARLRILAQCKDEKKKTTPKYLRELEGVLYRYLAHVHASAPTTQSDCASDAEPNADWLTSVDPVVGLLISSAPFTKASLLRAHSSPLPLMLLHIPPTPTNDSSSSSVAANPELSHKLSFESSSDEPSSESNTEAPDGIIGSLVFNAALGGASGLLQGHVQPRWEYAAISTSLGSGRPGLWFEGRRLQSWTPERQMSPLAVT</sequence>
<evidence type="ECO:0008006" key="6">
    <source>
        <dbReference type="Google" id="ProtNLM"/>
    </source>
</evidence>
<keyword evidence="2" id="KW-0496">Mitochondrion</keyword>